<dbReference type="HOGENOM" id="CLU_2805394_0_0_9"/>
<dbReference type="Proteomes" id="UP000002892">
    <property type="component" value="Chromosome"/>
</dbReference>
<dbReference type="STRING" id="646529.Desaci_1623"/>
<organism evidence="1 2">
    <name type="scientific">Desulfosporosinus acidiphilus (strain DSM 22704 / JCM 16185 / SJ4)</name>
    <dbReference type="NCBI Taxonomy" id="646529"/>
    <lineage>
        <taxon>Bacteria</taxon>
        <taxon>Bacillati</taxon>
        <taxon>Bacillota</taxon>
        <taxon>Clostridia</taxon>
        <taxon>Eubacteriales</taxon>
        <taxon>Desulfitobacteriaceae</taxon>
        <taxon>Desulfosporosinus</taxon>
    </lineage>
</organism>
<keyword evidence="2" id="KW-1185">Reference proteome</keyword>
<dbReference type="AlphaFoldDB" id="I4D4A1"/>
<evidence type="ECO:0000313" key="1">
    <source>
        <dbReference type="EMBL" id="AFM40625.1"/>
    </source>
</evidence>
<name>I4D4A1_DESAJ</name>
<dbReference type="KEGG" id="dai:Desaci_1623"/>
<gene>
    <name evidence="1" type="ordered locus">Desaci_1623</name>
</gene>
<accession>I4D4A1</accession>
<dbReference type="EMBL" id="CP003639">
    <property type="protein sequence ID" value="AFM40625.1"/>
    <property type="molecule type" value="Genomic_DNA"/>
</dbReference>
<evidence type="ECO:0000313" key="2">
    <source>
        <dbReference type="Proteomes" id="UP000002892"/>
    </source>
</evidence>
<sequence>MRGYSKTGRSTSTGTLFAGNCSAKTAVLSLEGRPGEQRIKSMCRFASTNRMVMLHVRKNEKDLEKAF</sequence>
<proteinExistence type="predicted"/>
<protein>
    <submittedName>
        <fullName evidence="1">Uncharacterized protein</fullName>
    </submittedName>
</protein>
<reference evidence="1 2" key="1">
    <citation type="journal article" date="2012" name="J. Bacteriol.">
        <title>Complete genome sequences of Desulfosporosinus orientis DSM765T, Desulfosporosinus youngiae DSM17734T, Desulfosporosinus meridiei DSM13257T, and Desulfosporosinus acidiphilus DSM22704T.</title>
        <authorList>
            <person name="Pester M."/>
            <person name="Brambilla E."/>
            <person name="Alazard D."/>
            <person name="Rattei T."/>
            <person name="Weinmaier T."/>
            <person name="Han J."/>
            <person name="Lucas S."/>
            <person name="Lapidus A."/>
            <person name="Cheng J.F."/>
            <person name="Goodwin L."/>
            <person name="Pitluck S."/>
            <person name="Peters L."/>
            <person name="Ovchinnikova G."/>
            <person name="Teshima H."/>
            <person name="Detter J.C."/>
            <person name="Han C.S."/>
            <person name="Tapia R."/>
            <person name="Land M.L."/>
            <person name="Hauser L."/>
            <person name="Kyrpides N.C."/>
            <person name="Ivanova N.N."/>
            <person name="Pagani I."/>
            <person name="Huntmann M."/>
            <person name="Wei C.L."/>
            <person name="Davenport K.W."/>
            <person name="Daligault H."/>
            <person name="Chain P.S."/>
            <person name="Chen A."/>
            <person name="Mavromatis K."/>
            <person name="Markowitz V."/>
            <person name="Szeto E."/>
            <person name="Mikhailova N."/>
            <person name="Pati A."/>
            <person name="Wagner M."/>
            <person name="Woyke T."/>
            <person name="Ollivier B."/>
            <person name="Klenk H.P."/>
            <person name="Spring S."/>
            <person name="Loy A."/>
        </authorList>
    </citation>
    <scope>NUCLEOTIDE SEQUENCE [LARGE SCALE GENOMIC DNA]</scope>
    <source>
        <strain evidence="2">DSM 22704 / JCM 16185 / SJ4</strain>
    </source>
</reference>